<proteinExistence type="predicted"/>
<evidence type="ECO:0000313" key="2">
    <source>
        <dbReference type="EMBL" id="GAA5496749.1"/>
    </source>
</evidence>
<feature type="transmembrane region" description="Helical" evidence="1">
    <location>
        <begin position="79"/>
        <end position="102"/>
    </location>
</feature>
<evidence type="ECO:0008006" key="4">
    <source>
        <dbReference type="Google" id="ProtNLM"/>
    </source>
</evidence>
<feature type="transmembrane region" description="Helical" evidence="1">
    <location>
        <begin position="50"/>
        <end position="67"/>
    </location>
</feature>
<organism evidence="2 3">
    <name type="scientific">Rubritalea halochordaticola</name>
    <dbReference type="NCBI Taxonomy" id="714537"/>
    <lineage>
        <taxon>Bacteria</taxon>
        <taxon>Pseudomonadati</taxon>
        <taxon>Verrucomicrobiota</taxon>
        <taxon>Verrucomicrobiia</taxon>
        <taxon>Verrucomicrobiales</taxon>
        <taxon>Rubritaleaceae</taxon>
        <taxon>Rubritalea</taxon>
    </lineage>
</organism>
<name>A0ABP9V4B0_9BACT</name>
<keyword evidence="1" id="KW-0472">Membrane</keyword>
<reference evidence="2 3" key="1">
    <citation type="submission" date="2024-02" db="EMBL/GenBank/DDBJ databases">
        <title>Rubritalea halochordaticola NBRC 107102.</title>
        <authorList>
            <person name="Ichikawa N."/>
            <person name="Katano-Makiyama Y."/>
            <person name="Hidaka K."/>
        </authorList>
    </citation>
    <scope>NUCLEOTIDE SEQUENCE [LARGE SCALE GENOMIC DNA]</scope>
    <source>
        <strain evidence="2 3">NBRC 107102</strain>
    </source>
</reference>
<keyword evidence="3" id="KW-1185">Reference proteome</keyword>
<comment type="caution">
    <text evidence="2">The sequence shown here is derived from an EMBL/GenBank/DDBJ whole genome shotgun (WGS) entry which is preliminary data.</text>
</comment>
<evidence type="ECO:0000256" key="1">
    <source>
        <dbReference type="SAM" id="Phobius"/>
    </source>
</evidence>
<sequence>MLCLFVVYWLLAALGTMDIDSLDIDADADADTDGGGFMAGFLKIVNATDVPLMMVLSLICLFKWMLLVMYHGYVGFASLWWGGLLGIIVAFIIACIVTRILMKPLSPLFAAFKQGENDEEPVYGRECEVVSGTLTDKYGRVEIPRERGAPAVVACRLVEGDVPLKRGDKVVLFDHDKENSLYVAKRI</sequence>
<dbReference type="Proteomes" id="UP001424741">
    <property type="component" value="Unassembled WGS sequence"/>
</dbReference>
<gene>
    <name evidence="2" type="ORF">Rhal01_02934</name>
</gene>
<evidence type="ECO:0000313" key="3">
    <source>
        <dbReference type="Proteomes" id="UP001424741"/>
    </source>
</evidence>
<protein>
    <recommendedName>
        <fullName evidence="4">DUF1449 family protein</fullName>
    </recommendedName>
</protein>
<keyword evidence="1" id="KW-0812">Transmembrane</keyword>
<accession>A0ABP9V4B0</accession>
<keyword evidence="1" id="KW-1133">Transmembrane helix</keyword>
<dbReference type="EMBL" id="BAABRL010000009">
    <property type="protein sequence ID" value="GAA5496749.1"/>
    <property type="molecule type" value="Genomic_DNA"/>
</dbReference>